<feature type="transmembrane region" description="Helical" evidence="7">
    <location>
        <begin position="359"/>
        <end position="378"/>
    </location>
</feature>
<dbReference type="SUPFAM" id="SSF103473">
    <property type="entry name" value="MFS general substrate transporter"/>
    <property type="match status" value="1"/>
</dbReference>
<evidence type="ECO:0000256" key="5">
    <source>
        <dbReference type="ARBA" id="ARBA00022989"/>
    </source>
</evidence>
<comment type="caution">
    <text evidence="9">The sequence shown here is derived from an EMBL/GenBank/DDBJ whole genome shotgun (WGS) entry which is preliminary data.</text>
</comment>
<keyword evidence="4 7" id="KW-0812">Transmembrane</keyword>
<evidence type="ECO:0000259" key="8">
    <source>
        <dbReference type="PROSITE" id="PS50850"/>
    </source>
</evidence>
<dbReference type="InterPro" id="IPR050171">
    <property type="entry name" value="MFS_Transporters"/>
</dbReference>
<proteinExistence type="predicted"/>
<dbReference type="Proteomes" id="UP000707535">
    <property type="component" value="Unassembled WGS sequence"/>
</dbReference>
<keyword evidence="3" id="KW-1003">Cell membrane</keyword>
<dbReference type="GO" id="GO:0005886">
    <property type="term" value="C:plasma membrane"/>
    <property type="evidence" value="ECO:0007669"/>
    <property type="project" value="UniProtKB-SubCell"/>
</dbReference>
<evidence type="ECO:0000256" key="6">
    <source>
        <dbReference type="ARBA" id="ARBA00023136"/>
    </source>
</evidence>
<protein>
    <submittedName>
        <fullName evidence="9">MFS transporter</fullName>
    </submittedName>
</protein>
<feature type="transmembrane region" description="Helical" evidence="7">
    <location>
        <begin position="70"/>
        <end position="86"/>
    </location>
</feature>
<keyword evidence="5 7" id="KW-1133">Transmembrane helix</keyword>
<feature type="transmembrane region" description="Helical" evidence="7">
    <location>
        <begin position="130"/>
        <end position="150"/>
    </location>
</feature>
<organism evidence="9 10">
    <name type="scientific">Ligilactobacillus acidipiscis</name>
    <dbReference type="NCBI Taxonomy" id="89059"/>
    <lineage>
        <taxon>Bacteria</taxon>
        <taxon>Bacillati</taxon>
        <taxon>Bacillota</taxon>
        <taxon>Bacilli</taxon>
        <taxon>Lactobacillales</taxon>
        <taxon>Lactobacillaceae</taxon>
        <taxon>Ligilactobacillus</taxon>
    </lineage>
</organism>
<evidence type="ECO:0000256" key="1">
    <source>
        <dbReference type="ARBA" id="ARBA00004651"/>
    </source>
</evidence>
<feature type="transmembrane region" description="Helical" evidence="7">
    <location>
        <begin position="7"/>
        <end position="31"/>
    </location>
</feature>
<dbReference type="InterPro" id="IPR036259">
    <property type="entry name" value="MFS_trans_sf"/>
</dbReference>
<name>A0A921F9N5_9LACO</name>
<dbReference type="PANTHER" id="PTHR23517:SF10">
    <property type="entry name" value="MAJOR FACILITATOR SUPERFAMILY (MFS) PROFILE DOMAIN-CONTAINING PROTEIN"/>
    <property type="match status" value="1"/>
</dbReference>
<dbReference type="Gene3D" id="1.20.1250.20">
    <property type="entry name" value="MFS general substrate transporter like domains"/>
    <property type="match status" value="2"/>
</dbReference>
<feature type="transmembrane region" description="Helical" evidence="7">
    <location>
        <begin position="297"/>
        <end position="319"/>
    </location>
</feature>
<sequence>MRIRNKIFLLINTLLSMGSGLITPIMTLYIHNDLHKSLVTAGYVLLSHSGMIAVGYLLGGRLFDVWKPEALVYIGGTLAIFFLFLLELFPKWPFLITFLALYGAGQGLWRSAFSGYMAIIQENDHDIFNNNYWTANIGMGIATLLAGYLYSVSVHLVFVATALLFTGGLFIFARYFSLPKKQDHLEAGDEKFIEHVFPPEMKRASIAILCFFMFLTCISYEQWESNISVLMTSQGIPVQKYSLLFTIATGQVIIFQPLLNKLFPHKPWVERFRLMLGLFLYGSSFLIVLGASQYWRFILGIVILTTGEILVAPTIPLLLSKYSDRQHRGFVQSLGSLSNTLGIALGPVLGGYLITATGYSGTFIALFVLQLVMMLLVLRLQKTAV</sequence>
<dbReference type="PROSITE" id="PS50850">
    <property type="entry name" value="MFS"/>
    <property type="match status" value="1"/>
</dbReference>
<dbReference type="InterPro" id="IPR020846">
    <property type="entry name" value="MFS_dom"/>
</dbReference>
<reference evidence="9" key="2">
    <citation type="submission" date="2021-09" db="EMBL/GenBank/DDBJ databases">
        <authorList>
            <person name="Gilroy R."/>
        </authorList>
    </citation>
    <scope>NUCLEOTIDE SEQUENCE</scope>
    <source>
        <strain evidence="9">CHK174-6876</strain>
    </source>
</reference>
<dbReference type="GO" id="GO:0022857">
    <property type="term" value="F:transmembrane transporter activity"/>
    <property type="evidence" value="ECO:0007669"/>
    <property type="project" value="InterPro"/>
</dbReference>
<accession>A0A921F9N5</accession>
<keyword evidence="2" id="KW-0813">Transport</keyword>
<reference evidence="9" key="1">
    <citation type="journal article" date="2021" name="PeerJ">
        <title>Extensive microbial diversity within the chicken gut microbiome revealed by metagenomics and culture.</title>
        <authorList>
            <person name="Gilroy R."/>
            <person name="Ravi A."/>
            <person name="Getino M."/>
            <person name="Pursley I."/>
            <person name="Horton D.L."/>
            <person name="Alikhan N.F."/>
            <person name="Baker D."/>
            <person name="Gharbi K."/>
            <person name="Hall N."/>
            <person name="Watson M."/>
            <person name="Adriaenssens E.M."/>
            <person name="Foster-Nyarko E."/>
            <person name="Jarju S."/>
            <person name="Secka A."/>
            <person name="Antonio M."/>
            <person name="Oren A."/>
            <person name="Chaudhuri R.R."/>
            <person name="La Ragione R."/>
            <person name="Hildebrand F."/>
            <person name="Pallen M.J."/>
        </authorList>
    </citation>
    <scope>NUCLEOTIDE SEQUENCE</scope>
    <source>
        <strain evidence="9">CHK174-6876</strain>
    </source>
</reference>
<evidence type="ECO:0000256" key="7">
    <source>
        <dbReference type="SAM" id="Phobius"/>
    </source>
</evidence>
<evidence type="ECO:0000313" key="9">
    <source>
        <dbReference type="EMBL" id="HJE96988.1"/>
    </source>
</evidence>
<evidence type="ECO:0000256" key="3">
    <source>
        <dbReference type="ARBA" id="ARBA00022475"/>
    </source>
</evidence>
<evidence type="ECO:0000256" key="2">
    <source>
        <dbReference type="ARBA" id="ARBA00022448"/>
    </source>
</evidence>
<feature type="transmembrane region" description="Helical" evidence="7">
    <location>
        <begin position="241"/>
        <end position="260"/>
    </location>
</feature>
<feature type="domain" description="Major facilitator superfamily (MFS) profile" evidence="8">
    <location>
        <begin position="205"/>
        <end position="385"/>
    </location>
</feature>
<feature type="transmembrane region" description="Helical" evidence="7">
    <location>
        <begin position="92"/>
        <end position="109"/>
    </location>
</feature>
<dbReference type="InterPro" id="IPR011701">
    <property type="entry name" value="MFS"/>
</dbReference>
<feature type="transmembrane region" description="Helical" evidence="7">
    <location>
        <begin position="204"/>
        <end position="221"/>
    </location>
</feature>
<gene>
    <name evidence="9" type="ORF">K8V00_05140</name>
</gene>
<keyword evidence="6 7" id="KW-0472">Membrane</keyword>
<comment type="subcellular location">
    <subcellularLocation>
        <location evidence="1">Cell membrane</location>
        <topology evidence="1">Multi-pass membrane protein</topology>
    </subcellularLocation>
</comment>
<feature type="transmembrane region" description="Helical" evidence="7">
    <location>
        <begin position="331"/>
        <end position="353"/>
    </location>
</feature>
<dbReference type="AlphaFoldDB" id="A0A921F9N5"/>
<dbReference type="EMBL" id="DYXG01000047">
    <property type="protein sequence ID" value="HJE96988.1"/>
    <property type="molecule type" value="Genomic_DNA"/>
</dbReference>
<feature type="transmembrane region" description="Helical" evidence="7">
    <location>
        <begin position="37"/>
        <end position="58"/>
    </location>
</feature>
<dbReference type="Pfam" id="PF07690">
    <property type="entry name" value="MFS_1"/>
    <property type="match status" value="1"/>
</dbReference>
<feature type="transmembrane region" description="Helical" evidence="7">
    <location>
        <begin position="272"/>
        <end position="291"/>
    </location>
</feature>
<dbReference type="PANTHER" id="PTHR23517">
    <property type="entry name" value="RESISTANCE PROTEIN MDTM, PUTATIVE-RELATED-RELATED"/>
    <property type="match status" value="1"/>
</dbReference>
<feature type="transmembrane region" description="Helical" evidence="7">
    <location>
        <begin position="156"/>
        <end position="176"/>
    </location>
</feature>
<evidence type="ECO:0000256" key="4">
    <source>
        <dbReference type="ARBA" id="ARBA00022692"/>
    </source>
</evidence>
<evidence type="ECO:0000313" key="10">
    <source>
        <dbReference type="Proteomes" id="UP000707535"/>
    </source>
</evidence>